<evidence type="ECO:0000313" key="3">
    <source>
        <dbReference type="Proteomes" id="UP000070700"/>
    </source>
</evidence>
<gene>
    <name evidence="2" type="ORF">LY89DRAFT_646060</name>
</gene>
<dbReference type="Pfam" id="PF14273">
    <property type="entry name" value="DUF4360"/>
    <property type="match status" value="1"/>
</dbReference>
<accession>A0A194XA21</accession>
<protein>
    <recommendedName>
        <fullName evidence="4">Secreted protein</fullName>
    </recommendedName>
</protein>
<reference evidence="2 3" key="1">
    <citation type="submission" date="2015-10" db="EMBL/GenBank/DDBJ databases">
        <title>Full genome of DAOMC 229536 Phialocephala scopiformis, a fungal endophyte of spruce producing the potent anti-insectan compound rugulosin.</title>
        <authorList>
            <consortium name="DOE Joint Genome Institute"/>
            <person name="Walker A.K."/>
            <person name="Frasz S.L."/>
            <person name="Seifert K.A."/>
            <person name="Miller J.D."/>
            <person name="Mondo S.J."/>
            <person name="Labutti K."/>
            <person name="Lipzen A."/>
            <person name="Dockter R."/>
            <person name="Kennedy M."/>
            <person name="Grigoriev I.V."/>
            <person name="Spatafora J.W."/>
        </authorList>
    </citation>
    <scope>NUCLEOTIDE SEQUENCE [LARGE SCALE GENOMIC DNA]</scope>
    <source>
        <strain evidence="2 3">CBS 120377</strain>
    </source>
</reference>
<dbReference type="GeneID" id="28821632"/>
<sequence>MYTIFSVLILAATALAAPAARAEADPPTLGINLGVPTQNSTGPDPSQVTINSISYGGTGCPQGSVGSFISTDRTTFTIIFDTFVASLGTGVAVTENRKNCQLNVNLQYPSGFQYSVLGTTFRGYADLTAGVNGVQSATYYFSGSSTQASSSTTFKGPTSGDYEVSDSIPFASTIWSPCGAALPLNINSQVRLTGPSSGSGLLTEDSVDGKVEFVVGVQWQKC</sequence>
<dbReference type="KEGG" id="psco:LY89DRAFT_646060"/>
<evidence type="ECO:0008006" key="4">
    <source>
        <dbReference type="Google" id="ProtNLM"/>
    </source>
</evidence>
<dbReference type="PANTHER" id="PTHR38847">
    <property type="match status" value="1"/>
</dbReference>
<dbReference type="InterPro" id="IPR025649">
    <property type="entry name" value="DUF4360"/>
</dbReference>
<dbReference type="STRING" id="149040.A0A194XA21"/>
<dbReference type="InParanoid" id="A0A194XA21"/>
<dbReference type="EMBL" id="KQ947415">
    <property type="protein sequence ID" value="KUJ16984.1"/>
    <property type="molecule type" value="Genomic_DNA"/>
</dbReference>
<dbReference type="RefSeq" id="XP_018071339.1">
    <property type="nucleotide sequence ID" value="XM_018211906.1"/>
</dbReference>
<proteinExistence type="predicted"/>
<name>A0A194XA21_MOLSC</name>
<evidence type="ECO:0000256" key="1">
    <source>
        <dbReference type="SAM" id="SignalP"/>
    </source>
</evidence>
<keyword evidence="3" id="KW-1185">Reference proteome</keyword>
<dbReference type="Proteomes" id="UP000070700">
    <property type="component" value="Unassembled WGS sequence"/>
</dbReference>
<evidence type="ECO:0000313" key="2">
    <source>
        <dbReference type="EMBL" id="KUJ16984.1"/>
    </source>
</evidence>
<dbReference type="PANTHER" id="PTHR38847:SF1">
    <property type="entry name" value="PSEUDOURIDINE SYNTHASE RSUA_RLUA-LIKE DOMAIN-CONTAINING PROTEIN"/>
    <property type="match status" value="1"/>
</dbReference>
<feature type="chain" id="PRO_5008268011" description="Secreted protein" evidence="1">
    <location>
        <begin position="25"/>
        <end position="222"/>
    </location>
</feature>
<organism evidence="2 3">
    <name type="scientific">Mollisia scopiformis</name>
    <name type="common">Conifer needle endophyte fungus</name>
    <name type="synonym">Phialocephala scopiformis</name>
    <dbReference type="NCBI Taxonomy" id="149040"/>
    <lineage>
        <taxon>Eukaryota</taxon>
        <taxon>Fungi</taxon>
        <taxon>Dikarya</taxon>
        <taxon>Ascomycota</taxon>
        <taxon>Pezizomycotina</taxon>
        <taxon>Leotiomycetes</taxon>
        <taxon>Helotiales</taxon>
        <taxon>Mollisiaceae</taxon>
        <taxon>Mollisia</taxon>
    </lineage>
</organism>
<dbReference type="OrthoDB" id="152248at2759"/>
<dbReference type="AlphaFoldDB" id="A0A194XA21"/>
<feature type="signal peptide" evidence="1">
    <location>
        <begin position="1"/>
        <end position="24"/>
    </location>
</feature>
<keyword evidence="1" id="KW-0732">Signal</keyword>